<name>A0A6J6FCG2_9ZZZZ</name>
<feature type="transmembrane region" description="Helical" evidence="7">
    <location>
        <begin position="255"/>
        <end position="280"/>
    </location>
</feature>
<dbReference type="CDD" id="cd06853">
    <property type="entry name" value="GT_WecA_like"/>
    <property type="match status" value="1"/>
</dbReference>
<dbReference type="PANTHER" id="PTHR22926">
    <property type="entry name" value="PHOSPHO-N-ACETYLMURAMOYL-PENTAPEPTIDE-TRANSFERASE"/>
    <property type="match status" value="1"/>
</dbReference>
<evidence type="ECO:0000256" key="6">
    <source>
        <dbReference type="ARBA" id="ARBA00023136"/>
    </source>
</evidence>
<keyword evidence="6 7" id="KW-0472">Membrane</keyword>
<feature type="transmembrane region" description="Helical" evidence="7">
    <location>
        <begin position="164"/>
        <end position="186"/>
    </location>
</feature>
<feature type="transmembrane region" description="Helical" evidence="7">
    <location>
        <begin position="6"/>
        <end position="25"/>
    </location>
</feature>
<keyword evidence="5 7" id="KW-1133">Transmembrane helix</keyword>
<feature type="transmembrane region" description="Helical" evidence="7">
    <location>
        <begin position="310"/>
        <end position="331"/>
    </location>
</feature>
<keyword evidence="4 7" id="KW-0812">Transmembrane</keyword>
<feature type="transmembrane region" description="Helical" evidence="7">
    <location>
        <begin position="46"/>
        <end position="65"/>
    </location>
</feature>
<dbReference type="EMBL" id="CAEZUE010000020">
    <property type="protein sequence ID" value="CAB4586571.1"/>
    <property type="molecule type" value="Genomic_DNA"/>
</dbReference>
<organism evidence="8">
    <name type="scientific">freshwater metagenome</name>
    <dbReference type="NCBI Taxonomy" id="449393"/>
    <lineage>
        <taxon>unclassified sequences</taxon>
        <taxon>metagenomes</taxon>
        <taxon>ecological metagenomes</taxon>
    </lineage>
</organism>
<dbReference type="GO" id="GO:0071555">
    <property type="term" value="P:cell wall organization"/>
    <property type="evidence" value="ECO:0007669"/>
    <property type="project" value="TreeGrafter"/>
</dbReference>
<protein>
    <submittedName>
        <fullName evidence="8">Unannotated protein</fullName>
    </submittedName>
</protein>
<dbReference type="AlphaFoldDB" id="A0A6J6FCG2"/>
<feature type="transmembrane region" description="Helical" evidence="7">
    <location>
        <begin position="337"/>
        <end position="357"/>
    </location>
</feature>
<dbReference type="InterPro" id="IPR000715">
    <property type="entry name" value="Glycosyl_transferase_4"/>
</dbReference>
<keyword evidence="3" id="KW-0808">Transferase</keyword>
<evidence type="ECO:0000256" key="1">
    <source>
        <dbReference type="ARBA" id="ARBA00004651"/>
    </source>
</evidence>
<dbReference type="InterPro" id="IPR018480">
    <property type="entry name" value="PNAcMuramoyl-5peptid_Trfase_CS"/>
</dbReference>
<dbReference type="Pfam" id="PF00953">
    <property type="entry name" value="Glycos_transf_4"/>
    <property type="match status" value="1"/>
</dbReference>
<sequence length="374" mass="39888">MNYILVGLISALVSFGASLAMLKLSKRFRIYPGIRERDVHTTPTPRLGGVAIVLGVGAAFALASALPAFDRVFVDPIPVLGMCVAISLMAVVGILDDLYDLDWLIKLGAQILAAGVMAWSGIQIVSLPFGGIILLSPTMSLALTVFAIVLVMNAINFIDGLDGLVAGVSLIAGTVFFIYSYILAIGPGHQNYFNLATLLTASLCGALIGFLPVNWHPAKMFMGDSGALVIGLIMAGSTISVTGQIDPATVDPKQFYPAFIPLAIPLAVLLIPLVDFGLAVTRRLINGKSPFMADRKHLHHRLLDMGHTHFQAVLILYAWTAVAAVGTLMFMFVRIRVAIAILVIGFIVTAILTVAPLGRKKPINLFGDSVEEKK</sequence>
<evidence type="ECO:0000256" key="2">
    <source>
        <dbReference type="ARBA" id="ARBA00022475"/>
    </source>
</evidence>
<evidence type="ECO:0000256" key="3">
    <source>
        <dbReference type="ARBA" id="ARBA00022679"/>
    </source>
</evidence>
<dbReference type="GO" id="GO:0044038">
    <property type="term" value="P:cell wall macromolecule biosynthetic process"/>
    <property type="evidence" value="ECO:0007669"/>
    <property type="project" value="TreeGrafter"/>
</dbReference>
<keyword evidence="2" id="KW-1003">Cell membrane</keyword>
<proteinExistence type="predicted"/>
<feature type="transmembrane region" description="Helical" evidence="7">
    <location>
        <begin position="225"/>
        <end position="243"/>
    </location>
</feature>
<reference evidence="8" key="1">
    <citation type="submission" date="2020-05" db="EMBL/GenBank/DDBJ databases">
        <authorList>
            <person name="Chiriac C."/>
            <person name="Salcher M."/>
            <person name="Ghai R."/>
            <person name="Kavagutti S V."/>
        </authorList>
    </citation>
    <scope>NUCLEOTIDE SEQUENCE</scope>
</reference>
<dbReference type="PANTHER" id="PTHR22926:SF3">
    <property type="entry name" value="UNDECAPRENYL-PHOSPHATE ALPHA-N-ACETYLGLUCOSAMINYL 1-PHOSPHATE TRANSFERASE"/>
    <property type="match status" value="1"/>
</dbReference>
<evidence type="ECO:0000256" key="4">
    <source>
        <dbReference type="ARBA" id="ARBA00022692"/>
    </source>
</evidence>
<feature type="transmembrane region" description="Helical" evidence="7">
    <location>
        <begin position="192"/>
        <end position="213"/>
    </location>
</feature>
<feature type="transmembrane region" description="Helical" evidence="7">
    <location>
        <begin position="77"/>
        <end position="95"/>
    </location>
</feature>
<evidence type="ECO:0000256" key="7">
    <source>
        <dbReference type="SAM" id="Phobius"/>
    </source>
</evidence>
<dbReference type="PROSITE" id="PS01348">
    <property type="entry name" value="MRAY_2"/>
    <property type="match status" value="1"/>
</dbReference>
<evidence type="ECO:0000313" key="8">
    <source>
        <dbReference type="EMBL" id="CAB4586571.1"/>
    </source>
</evidence>
<accession>A0A6J6FCG2</accession>
<dbReference type="GO" id="GO:0005886">
    <property type="term" value="C:plasma membrane"/>
    <property type="evidence" value="ECO:0007669"/>
    <property type="project" value="UniProtKB-SubCell"/>
</dbReference>
<evidence type="ECO:0000256" key="5">
    <source>
        <dbReference type="ARBA" id="ARBA00022989"/>
    </source>
</evidence>
<comment type="subcellular location">
    <subcellularLocation>
        <location evidence="1">Cell membrane</location>
        <topology evidence="1">Multi-pass membrane protein</topology>
    </subcellularLocation>
</comment>
<feature type="transmembrane region" description="Helical" evidence="7">
    <location>
        <begin position="132"/>
        <end position="152"/>
    </location>
</feature>
<gene>
    <name evidence="8" type="ORF">UFOPK1788_00268</name>
</gene>
<dbReference type="GO" id="GO:0009103">
    <property type="term" value="P:lipopolysaccharide biosynthetic process"/>
    <property type="evidence" value="ECO:0007669"/>
    <property type="project" value="TreeGrafter"/>
</dbReference>
<dbReference type="GO" id="GO:0016780">
    <property type="term" value="F:phosphotransferase activity, for other substituted phosphate groups"/>
    <property type="evidence" value="ECO:0007669"/>
    <property type="project" value="InterPro"/>
</dbReference>
<feature type="transmembrane region" description="Helical" evidence="7">
    <location>
        <begin position="107"/>
        <end position="126"/>
    </location>
</feature>